<sequence length="162" mass="18628">MQSFHIRRLREEDVPLLEGLLAELDASHYKGDPQSYRSAEEMAEIRQKQHIFERYFDGSIIAFIASSHRKVVGFVSGSIRHTATLTSPKKKVGFINELVVTDEYRDAGVELSLMDRIESDFKHHDIEEIGLTVASFNQKSEDFYHMMGYRVTVKSMTKRGTI</sequence>
<dbReference type="Gene3D" id="3.40.630.30">
    <property type="match status" value="1"/>
</dbReference>
<dbReference type="GO" id="GO:0016747">
    <property type="term" value="F:acyltransferase activity, transferring groups other than amino-acyl groups"/>
    <property type="evidence" value="ECO:0007669"/>
    <property type="project" value="InterPro"/>
</dbReference>
<dbReference type="PROSITE" id="PS51186">
    <property type="entry name" value="GNAT"/>
    <property type="match status" value="1"/>
</dbReference>
<dbReference type="Proteomes" id="UP000321922">
    <property type="component" value="Unassembled WGS sequence"/>
</dbReference>
<dbReference type="InterPro" id="IPR016181">
    <property type="entry name" value="Acyl_CoA_acyltransferase"/>
</dbReference>
<accession>A0A511QFU7</accession>
<feature type="domain" description="N-acetyltransferase" evidence="1">
    <location>
        <begin position="4"/>
        <end position="162"/>
    </location>
</feature>
<organism evidence="2 3">
    <name type="scientific">Vibrio sagamiensis NBRC 104589</name>
    <dbReference type="NCBI Taxonomy" id="1219064"/>
    <lineage>
        <taxon>Bacteria</taxon>
        <taxon>Pseudomonadati</taxon>
        <taxon>Pseudomonadota</taxon>
        <taxon>Gammaproteobacteria</taxon>
        <taxon>Vibrionales</taxon>
        <taxon>Vibrionaceae</taxon>
        <taxon>Vibrio</taxon>
    </lineage>
</organism>
<dbReference type="SUPFAM" id="SSF55729">
    <property type="entry name" value="Acyl-CoA N-acyltransferases (Nat)"/>
    <property type="match status" value="1"/>
</dbReference>
<reference evidence="2 3" key="1">
    <citation type="submission" date="2019-07" db="EMBL/GenBank/DDBJ databases">
        <title>Whole genome shotgun sequence of Vibrio sagamiensis NBRC 104589.</title>
        <authorList>
            <person name="Hosoyama A."/>
            <person name="Uohara A."/>
            <person name="Ohji S."/>
            <person name="Ichikawa N."/>
        </authorList>
    </citation>
    <scope>NUCLEOTIDE SEQUENCE [LARGE SCALE GENOMIC DNA]</scope>
    <source>
        <strain evidence="2 3">NBRC 104589</strain>
    </source>
</reference>
<proteinExistence type="predicted"/>
<dbReference type="RefSeq" id="WP_039981740.1">
    <property type="nucleotide sequence ID" value="NZ_BAOJ01000066.1"/>
</dbReference>
<dbReference type="CDD" id="cd04301">
    <property type="entry name" value="NAT_SF"/>
    <property type="match status" value="1"/>
</dbReference>
<dbReference type="AlphaFoldDB" id="A0A511QFU7"/>
<dbReference type="OrthoDB" id="9805924at2"/>
<name>A0A511QFU7_9VIBR</name>
<evidence type="ECO:0000313" key="3">
    <source>
        <dbReference type="Proteomes" id="UP000321922"/>
    </source>
</evidence>
<dbReference type="EMBL" id="BJXJ01000011">
    <property type="protein sequence ID" value="GEM75312.1"/>
    <property type="molecule type" value="Genomic_DNA"/>
</dbReference>
<evidence type="ECO:0000313" key="2">
    <source>
        <dbReference type="EMBL" id="GEM75312.1"/>
    </source>
</evidence>
<gene>
    <name evidence="2" type="ORF">VSA01S_14240</name>
</gene>
<protein>
    <submittedName>
        <fullName evidence="2">N-acetyltransferase</fullName>
    </submittedName>
</protein>
<keyword evidence="3" id="KW-1185">Reference proteome</keyword>
<keyword evidence="2" id="KW-0808">Transferase</keyword>
<comment type="caution">
    <text evidence="2">The sequence shown here is derived from an EMBL/GenBank/DDBJ whole genome shotgun (WGS) entry which is preliminary data.</text>
</comment>
<dbReference type="Pfam" id="PF00583">
    <property type="entry name" value="Acetyltransf_1"/>
    <property type="match status" value="1"/>
</dbReference>
<evidence type="ECO:0000259" key="1">
    <source>
        <dbReference type="PROSITE" id="PS51186"/>
    </source>
</evidence>
<dbReference type="InterPro" id="IPR000182">
    <property type="entry name" value="GNAT_dom"/>
</dbReference>